<dbReference type="OrthoDB" id="916581at2"/>
<comment type="similarity">
    <text evidence="1">Belongs to the outer membrane factor (OMF) (TC 1.B.17) family.</text>
</comment>
<dbReference type="Proteomes" id="UP000223913">
    <property type="component" value="Unassembled WGS sequence"/>
</dbReference>
<dbReference type="AlphaFoldDB" id="A0A2D0NJL9"/>
<gene>
    <name evidence="2" type="ORF">CRP01_00365</name>
</gene>
<keyword evidence="3" id="KW-1185">Reference proteome</keyword>
<dbReference type="InterPro" id="IPR003423">
    <property type="entry name" value="OMP_efflux"/>
</dbReference>
<name>A0A2D0NJL9_FLAN2</name>
<dbReference type="GO" id="GO:0015562">
    <property type="term" value="F:efflux transmembrane transporter activity"/>
    <property type="evidence" value="ECO:0007669"/>
    <property type="project" value="InterPro"/>
</dbReference>
<dbReference type="EMBL" id="PDUD01000001">
    <property type="protein sequence ID" value="PHN08399.1"/>
    <property type="molecule type" value="Genomic_DNA"/>
</dbReference>
<proteinExistence type="inferred from homology"/>
<evidence type="ECO:0000313" key="3">
    <source>
        <dbReference type="Proteomes" id="UP000223913"/>
    </source>
</evidence>
<dbReference type="Pfam" id="PF02321">
    <property type="entry name" value="OEP"/>
    <property type="match status" value="1"/>
</dbReference>
<dbReference type="SUPFAM" id="SSF56954">
    <property type="entry name" value="Outer membrane efflux proteins (OEP)"/>
    <property type="match status" value="1"/>
</dbReference>
<protein>
    <recommendedName>
        <fullName evidence="4">TolC family protein</fullName>
    </recommendedName>
</protein>
<dbReference type="Gene3D" id="1.20.1600.10">
    <property type="entry name" value="Outer membrane efflux proteins (OEP)"/>
    <property type="match status" value="1"/>
</dbReference>
<comment type="caution">
    <text evidence="2">The sequence shown here is derived from an EMBL/GenBank/DDBJ whole genome shotgun (WGS) entry which is preliminary data.</text>
</comment>
<dbReference type="RefSeq" id="WP_099147991.1">
    <property type="nucleotide sequence ID" value="NZ_PDUD01000001.1"/>
</dbReference>
<sequence>MLDIFQRTIIIGLICLIVPLTAAGQQEGIDPFAEWLVQLVYDNYPGLQAMDSEAKVVKEEIKLAHKEWLRAPGFNLGFNRSSNLTDPDQGTPNENFLFPRVSIGASVSLYPIFSTKPKIRAAEATYEAHMFSIDLEKSAIRKEVLTRYRDYQLAVDLLQVRSKMEEDADAHYRLLDRLFRSNEAEFKDYNDAYKTYQGSIEARLEAQANIDKTRIALEELLGISLAEAKRQWDSRG</sequence>
<evidence type="ECO:0000256" key="1">
    <source>
        <dbReference type="ARBA" id="ARBA00007613"/>
    </source>
</evidence>
<accession>A0A2D0NJL9</accession>
<organism evidence="2 3">
    <name type="scientific">Flavilitoribacter nigricans (strain ATCC 23147 / DSM 23189 / NBRC 102662 / NCIMB 1420 / SS-2)</name>
    <name type="common">Lewinella nigricans</name>
    <dbReference type="NCBI Taxonomy" id="1122177"/>
    <lineage>
        <taxon>Bacteria</taxon>
        <taxon>Pseudomonadati</taxon>
        <taxon>Bacteroidota</taxon>
        <taxon>Saprospiria</taxon>
        <taxon>Saprospirales</taxon>
        <taxon>Lewinellaceae</taxon>
        <taxon>Flavilitoribacter</taxon>
    </lineage>
</organism>
<reference evidence="2 3" key="1">
    <citation type="submission" date="2017-10" db="EMBL/GenBank/DDBJ databases">
        <title>The draft genome sequence of Lewinella nigricans NBRC 102662.</title>
        <authorList>
            <person name="Wang K."/>
        </authorList>
    </citation>
    <scope>NUCLEOTIDE SEQUENCE [LARGE SCALE GENOMIC DNA]</scope>
    <source>
        <strain evidence="2 3">NBRC 102662</strain>
    </source>
</reference>
<evidence type="ECO:0008006" key="4">
    <source>
        <dbReference type="Google" id="ProtNLM"/>
    </source>
</evidence>
<evidence type="ECO:0000313" key="2">
    <source>
        <dbReference type="EMBL" id="PHN08399.1"/>
    </source>
</evidence>